<dbReference type="Pfam" id="PF06220">
    <property type="entry name" value="zf-U1"/>
    <property type="match status" value="1"/>
</dbReference>
<dbReference type="GO" id="GO:0030619">
    <property type="term" value="F:U1 snRNA binding"/>
    <property type="evidence" value="ECO:0007669"/>
    <property type="project" value="UniProtKB-UniRule"/>
</dbReference>
<comment type="similarity">
    <text evidence="8">Belongs to the U1 small nuclear ribonucleoprotein C family.</text>
</comment>
<dbReference type="GO" id="GO:0030627">
    <property type="term" value="F:pre-mRNA 5'-splice site binding"/>
    <property type="evidence" value="ECO:0007669"/>
    <property type="project" value="InterPro"/>
</dbReference>
<evidence type="ECO:0000256" key="3">
    <source>
        <dbReference type="ARBA" id="ARBA00022771"/>
    </source>
</evidence>
<dbReference type="FunFam" id="3.30.160.60:FF:000890">
    <property type="entry name" value="U1 small nuclear ribonucleoprotein C"/>
    <property type="match status" value="1"/>
</dbReference>
<keyword evidence="2 8" id="KW-0479">Metal-binding</keyword>
<evidence type="ECO:0000256" key="7">
    <source>
        <dbReference type="ARBA" id="ARBA00023274"/>
    </source>
</evidence>
<feature type="region of interest" description="Disordered" evidence="9">
    <location>
        <begin position="139"/>
        <end position="160"/>
    </location>
</feature>
<dbReference type="AlphaFoldDB" id="A0A0D9QF71"/>
<evidence type="ECO:0000256" key="8">
    <source>
        <dbReference type="HAMAP-Rule" id="MF_03153"/>
    </source>
</evidence>
<evidence type="ECO:0000313" key="11">
    <source>
        <dbReference type="EMBL" id="KJP85482.1"/>
    </source>
</evidence>
<gene>
    <name evidence="11" type="ORF">AK88_04878</name>
</gene>
<evidence type="ECO:0000256" key="9">
    <source>
        <dbReference type="SAM" id="MobiDB-lite"/>
    </source>
</evidence>
<dbReference type="GO" id="GO:0000395">
    <property type="term" value="P:mRNA 5'-splice site recognition"/>
    <property type="evidence" value="ECO:0007669"/>
    <property type="project" value="UniProtKB-UniRule"/>
</dbReference>
<protein>
    <recommendedName>
        <fullName evidence="8">U1 small nuclear ribonucleoprotein C</fullName>
        <shortName evidence="8">U1 snRNP C</shortName>
        <shortName evidence="8">U1-C</shortName>
        <shortName evidence="8">U1C</shortName>
    </recommendedName>
</protein>
<dbReference type="VEuPathDB" id="PlasmoDB:AK88_04878"/>
<dbReference type="GO" id="GO:0000243">
    <property type="term" value="C:commitment complex"/>
    <property type="evidence" value="ECO:0007669"/>
    <property type="project" value="UniProtKB-UniRule"/>
</dbReference>
<evidence type="ECO:0000256" key="2">
    <source>
        <dbReference type="ARBA" id="ARBA00022723"/>
    </source>
</evidence>
<keyword evidence="12" id="KW-1185">Reference proteome</keyword>
<dbReference type="PIRSF" id="PIRSF037969">
    <property type="entry name" value="U1_snRNP-C"/>
    <property type="match status" value="1"/>
</dbReference>
<dbReference type="SUPFAM" id="SSF57667">
    <property type="entry name" value="beta-beta-alpha zinc fingers"/>
    <property type="match status" value="1"/>
</dbReference>
<evidence type="ECO:0000256" key="6">
    <source>
        <dbReference type="ARBA" id="ARBA00023242"/>
    </source>
</evidence>
<dbReference type="InterPro" id="IPR000690">
    <property type="entry name" value="Matrin/U1-C_Znf_C2H2"/>
</dbReference>
<keyword evidence="4 8" id="KW-0862">Zinc</keyword>
<feature type="region of interest" description="Disordered" evidence="9">
    <location>
        <begin position="95"/>
        <end position="125"/>
    </location>
</feature>
<accession>A0A0D9QF71</accession>
<dbReference type="GO" id="GO:0071004">
    <property type="term" value="C:U2-type prespliceosome"/>
    <property type="evidence" value="ECO:0007669"/>
    <property type="project" value="UniProtKB-UniRule"/>
</dbReference>
<dbReference type="GO" id="GO:0005685">
    <property type="term" value="C:U1 snRNP"/>
    <property type="evidence" value="ECO:0007669"/>
    <property type="project" value="UniProtKB-UniRule"/>
</dbReference>
<feature type="compositionally biased region" description="Polar residues" evidence="9">
    <location>
        <begin position="139"/>
        <end position="156"/>
    </location>
</feature>
<evidence type="ECO:0000256" key="5">
    <source>
        <dbReference type="ARBA" id="ARBA00022884"/>
    </source>
</evidence>
<dbReference type="OMA" id="MHGNGKM"/>
<dbReference type="GO" id="GO:0003729">
    <property type="term" value="F:mRNA binding"/>
    <property type="evidence" value="ECO:0007669"/>
    <property type="project" value="UniProtKB-UniRule"/>
</dbReference>
<dbReference type="OrthoDB" id="76567at2759"/>
<dbReference type="GO" id="GO:0000387">
    <property type="term" value="P:spliceosomal snRNP assembly"/>
    <property type="evidence" value="ECO:0007669"/>
    <property type="project" value="UniProtKB-UniRule"/>
</dbReference>
<dbReference type="InterPro" id="IPR036236">
    <property type="entry name" value="Znf_C2H2_sf"/>
</dbReference>
<dbReference type="RefSeq" id="XP_012337905.1">
    <property type="nucleotide sequence ID" value="XM_012482482.1"/>
</dbReference>
<dbReference type="InterPro" id="IPR013085">
    <property type="entry name" value="U1-CZ_Znf_C2H2"/>
</dbReference>
<dbReference type="InterPro" id="IPR017340">
    <property type="entry name" value="U1_snRNP-C"/>
</dbReference>
<evidence type="ECO:0000256" key="4">
    <source>
        <dbReference type="ARBA" id="ARBA00022833"/>
    </source>
</evidence>
<sequence length="215" mass="24700">MPKYYCEYCDIYLTHSSPVGRRQHSQGRKHINAKIEYFENLLREEGITPQNFLGFLGDRAYNNMLGNSMMNNMMPGNFPMHMKYGNMKHQSHYSRHSHRHHMSHGRYPRDRHSHHGYSSKFHSHPVHLSSSSIRSMLGVQQNKHSGNISPSSNSMHGNGKMFNNVIRDLVSHVNVDNDPSKDSQNEERIRSNAIDNQRSSINDQGDNADALNANS</sequence>
<dbReference type="EMBL" id="KQ001723">
    <property type="protein sequence ID" value="KJP85482.1"/>
    <property type="molecule type" value="Genomic_DNA"/>
</dbReference>
<comment type="function">
    <text evidence="8">Component of the spliceosomal U1 snRNP, which is essential for recognition of the pre-mRNA 5' splice-site and the subsequent assembly of the spliceosome. U1-C is directly involved in initial 5' splice-site recognition for both constitutive and regulated alternative splicing. The interaction with the 5' splice-site seems to precede base-pairing between the pre-mRNA and the U1 snRNA. Stimulates commitment or early (E) complex formation by stabilizing the base pairing of the 5' end of the U1 snRNA and the 5' splice-site region.</text>
</comment>
<dbReference type="InterPro" id="IPR003604">
    <property type="entry name" value="Matrin/U1-like-C_Znf_C2H2"/>
</dbReference>
<keyword evidence="3 8" id="KW-0863">Zinc-finger</keyword>
<feature type="region of interest" description="Disordered" evidence="9">
    <location>
        <begin position="174"/>
        <end position="215"/>
    </location>
</feature>
<comment type="subunit">
    <text evidence="8">U1 snRNP is composed of the 7 core Sm proteins B/B', D1, D2, D3, E, F and G that assemble in a heptameric protein ring on the Sm site of the small nuclear RNA to form the core snRNP, and at least 3 U1 snRNP-specific proteins U1-70K, U1-A and U1-C. U1-C interacts with U1 snRNA and the 5' splice-site region of the pre-mRNA.</text>
</comment>
<dbReference type="HAMAP" id="MF_03153">
    <property type="entry name" value="U1_C"/>
    <property type="match status" value="1"/>
</dbReference>
<keyword evidence="6 8" id="KW-0539">Nucleus</keyword>
<dbReference type="SMART" id="SM00451">
    <property type="entry name" value="ZnF_U1"/>
    <property type="match status" value="1"/>
</dbReference>
<evidence type="ECO:0000256" key="1">
    <source>
        <dbReference type="ARBA" id="ARBA00004123"/>
    </source>
</evidence>
<dbReference type="Gene3D" id="3.30.160.60">
    <property type="entry name" value="Classic Zinc Finger"/>
    <property type="match status" value="1"/>
</dbReference>
<reference evidence="11 12" key="1">
    <citation type="submission" date="2014-03" db="EMBL/GenBank/DDBJ databases">
        <title>The Genome Sequence of Plasmodium fragile nilgiri.</title>
        <authorList>
            <consortium name="The Broad Institute Genomics Platform"/>
            <consortium name="The Broad Institute Genome Sequencing Center for Infectious Disease"/>
            <person name="Neafsey D."/>
            <person name="Duraisingh M."/>
            <person name="Young S.K."/>
            <person name="Zeng Q."/>
            <person name="Gargeya S."/>
            <person name="Abouelleil A."/>
            <person name="Alvarado L."/>
            <person name="Chapman S.B."/>
            <person name="Gainer-Dewar J."/>
            <person name="Goldberg J."/>
            <person name="Griggs A."/>
            <person name="Gujja S."/>
            <person name="Hansen M."/>
            <person name="Howarth C."/>
            <person name="Imamovic A."/>
            <person name="Larimer J."/>
            <person name="Pearson M."/>
            <person name="Poon T.W."/>
            <person name="Priest M."/>
            <person name="Roberts A."/>
            <person name="Saif S."/>
            <person name="Shea T."/>
            <person name="Sykes S."/>
            <person name="Wortman J."/>
            <person name="Nusbaum C."/>
            <person name="Birren B."/>
        </authorList>
    </citation>
    <scope>NUCLEOTIDE SEQUENCE [LARGE SCALE GENOMIC DNA]</scope>
    <source>
        <strain evidence="12">nilgiri</strain>
    </source>
</reference>
<comment type="subcellular location">
    <subcellularLocation>
        <location evidence="1 8">Nucleus</location>
    </subcellularLocation>
</comment>
<dbReference type="PANTHER" id="PTHR31148:SF1">
    <property type="entry name" value="U1 SMALL NUCLEAR RIBONUCLEOPROTEIN C"/>
    <property type="match status" value="1"/>
</dbReference>
<dbReference type="PANTHER" id="PTHR31148">
    <property type="entry name" value="U1 SMALL NUCLEAR RIBONUCLEOPROTEIN C"/>
    <property type="match status" value="1"/>
</dbReference>
<dbReference type="PROSITE" id="PS50171">
    <property type="entry name" value="ZF_MATRIN"/>
    <property type="match status" value="1"/>
</dbReference>
<dbReference type="GO" id="GO:0008270">
    <property type="term" value="F:zinc ion binding"/>
    <property type="evidence" value="ECO:0007669"/>
    <property type="project" value="UniProtKB-UniRule"/>
</dbReference>
<feature type="compositionally biased region" description="Polar residues" evidence="9">
    <location>
        <begin position="193"/>
        <end position="205"/>
    </location>
</feature>
<organism evidence="11 12">
    <name type="scientific">Plasmodium fragile</name>
    <dbReference type="NCBI Taxonomy" id="5857"/>
    <lineage>
        <taxon>Eukaryota</taxon>
        <taxon>Sar</taxon>
        <taxon>Alveolata</taxon>
        <taxon>Apicomplexa</taxon>
        <taxon>Aconoidasida</taxon>
        <taxon>Haemosporida</taxon>
        <taxon>Plasmodiidae</taxon>
        <taxon>Plasmodium</taxon>
        <taxon>Plasmodium (Plasmodium)</taxon>
    </lineage>
</organism>
<evidence type="ECO:0000313" key="12">
    <source>
        <dbReference type="Proteomes" id="UP000054561"/>
    </source>
</evidence>
<dbReference type="GeneID" id="24270192"/>
<feature type="domain" description="Matrin-type" evidence="10">
    <location>
        <begin position="4"/>
        <end position="30"/>
    </location>
</feature>
<evidence type="ECO:0000259" key="10">
    <source>
        <dbReference type="PROSITE" id="PS50171"/>
    </source>
</evidence>
<keyword evidence="7 8" id="KW-0687">Ribonucleoprotein</keyword>
<feature type="compositionally biased region" description="Basic and acidic residues" evidence="9">
    <location>
        <begin position="178"/>
        <end position="190"/>
    </location>
</feature>
<proteinExistence type="inferred from homology"/>
<name>A0A0D9QF71_PLAFR</name>
<keyword evidence="5 8" id="KW-0694">RNA-binding</keyword>
<dbReference type="Proteomes" id="UP000054561">
    <property type="component" value="Unassembled WGS sequence"/>
</dbReference>